<dbReference type="Proteomes" id="UP000789759">
    <property type="component" value="Unassembled WGS sequence"/>
</dbReference>
<evidence type="ECO:0000256" key="1">
    <source>
        <dbReference type="SAM" id="MobiDB-lite"/>
    </source>
</evidence>
<dbReference type="EMBL" id="CAJVQA010002620">
    <property type="protein sequence ID" value="CAG8553014.1"/>
    <property type="molecule type" value="Genomic_DNA"/>
</dbReference>
<sequence length="82" mass="9361">MQRESSVYGTESPSRQDSGNSAYDTKKDSMSDSEKGIQRPPELTNVFHSLNQRQKDLYNSLPDREAKILLTMVLEEKKRGVN</sequence>
<feature type="compositionally biased region" description="Polar residues" evidence="1">
    <location>
        <begin position="1"/>
        <end position="23"/>
    </location>
</feature>
<reference evidence="2" key="1">
    <citation type="submission" date="2021-06" db="EMBL/GenBank/DDBJ databases">
        <authorList>
            <person name="Kallberg Y."/>
            <person name="Tangrot J."/>
            <person name="Rosling A."/>
        </authorList>
    </citation>
    <scope>NUCLEOTIDE SEQUENCE</scope>
    <source>
        <strain evidence="2">FL966</strain>
    </source>
</reference>
<name>A0A9N9B264_9GLOM</name>
<evidence type="ECO:0000313" key="3">
    <source>
        <dbReference type="Proteomes" id="UP000789759"/>
    </source>
</evidence>
<comment type="caution">
    <text evidence="2">The sequence shown here is derived from an EMBL/GenBank/DDBJ whole genome shotgun (WGS) entry which is preliminary data.</text>
</comment>
<feature type="region of interest" description="Disordered" evidence="1">
    <location>
        <begin position="1"/>
        <end position="42"/>
    </location>
</feature>
<keyword evidence="3" id="KW-1185">Reference proteome</keyword>
<dbReference type="AlphaFoldDB" id="A0A9N9B264"/>
<accession>A0A9N9B264</accession>
<gene>
    <name evidence="2" type="ORF">CPELLU_LOCUS4842</name>
</gene>
<dbReference type="OrthoDB" id="10403478at2759"/>
<proteinExistence type="predicted"/>
<protein>
    <submittedName>
        <fullName evidence="2">23746_t:CDS:1</fullName>
    </submittedName>
</protein>
<feature type="compositionally biased region" description="Basic and acidic residues" evidence="1">
    <location>
        <begin position="24"/>
        <end position="37"/>
    </location>
</feature>
<evidence type="ECO:0000313" key="2">
    <source>
        <dbReference type="EMBL" id="CAG8553014.1"/>
    </source>
</evidence>
<organism evidence="2 3">
    <name type="scientific">Cetraspora pellucida</name>
    <dbReference type="NCBI Taxonomy" id="1433469"/>
    <lineage>
        <taxon>Eukaryota</taxon>
        <taxon>Fungi</taxon>
        <taxon>Fungi incertae sedis</taxon>
        <taxon>Mucoromycota</taxon>
        <taxon>Glomeromycotina</taxon>
        <taxon>Glomeromycetes</taxon>
        <taxon>Diversisporales</taxon>
        <taxon>Gigasporaceae</taxon>
        <taxon>Cetraspora</taxon>
    </lineage>
</organism>